<proteinExistence type="predicted"/>
<dbReference type="Proteomes" id="UP000030693">
    <property type="component" value="Unassembled WGS sequence"/>
</dbReference>
<evidence type="ECO:0000313" key="1">
    <source>
        <dbReference type="EMBL" id="KCV70228.1"/>
    </source>
</evidence>
<accession>A0A058Z8H6</accession>
<sequence>MSAEFPQAFIDANERFSEGLWHNFMRPLSQYQLRMRLECLKNYDRYPTTAEASQCVEQSAVELAQRAQVVVRFSQTMQREISRCFQQGGTSGRDACLLDLVPLFDDAMDTFESSLADLN</sequence>
<evidence type="ECO:0000313" key="2">
    <source>
        <dbReference type="Proteomes" id="UP000030693"/>
    </source>
</evidence>
<dbReference type="RefSeq" id="XP_009494744.1">
    <property type="nucleotide sequence ID" value="XM_009496469.1"/>
</dbReference>
<protein>
    <submittedName>
        <fullName evidence="1">Uncharacterized protein</fullName>
    </submittedName>
</protein>
<dbReference type="AlphaFoldDB" id="A0A058Z8H6"/>
<reference evidence="1" key="1">
    <citation type="submission" date="2013-04" db="EMBL/GenBank/DDBJ databases">
        <title>The Genome Sequence of Fonticula alba ATCC 38817.</title>
        <authorList>
            <consortium name="The Broad Institute Genomics Platform"/>
            <person name="Russ C."/>
            <person name="Cuomo C."/>
            <person name="Burger G."/>
            <person name="Gray M.W."/>
            <person name="Holland P.W.H."/>
            <person name="King N."/>
            <person name="Lang F.B.F."/>
            <person name="Roger A.J."/>
            <person name="Ruiz-Trillo I."/>
            <person name="Brown M."/>
            <person name="Walker B."/>
            <person name="Young S."/>
            <person name="Zeng Q."/>
            <person name="Gargeya S."/>
            <person name="Fitzgerald M."/>
            <person name="Haas B."/>
            <person name="Abouelleil A."/>
            <person name="Allen A.W."/>
            <person name="Alvarado L."/>
            <person name="Arachchi H.M."/>
            <person name="Berlin A.M."/>
            <person name="Chapman S.B."/>
            <person name="Gainer-Dewar J."/>
            <person name="Goldberg J."/>
            <person name="Griggs A."/>
            <person name="Gujja S."/>
            <person name="Hansen M."/>
            <person name="Howarth C."/>
            <person name="Imamovic A."/>
            <person name="Ireland A."/>
            <person name="Larimer J."/>
            <person name="McCowan C."/>
            <person name="Murphy C."/>
            <person name="Pearson M."/>
            <person name="Poon T.W."/>
            <person name="Priest M."/>
            <person name="Roberts A."/>
            <person name="Saif S."/>
            <person name="Shea T."/>
            <person name="Sisk P."/>
            <person name="Sykes S."/>
            <person name="Wortman J."/>
            <person name="Nusbaum C."/>
            <person name="Birren B."/>
        </authorList>
    </citation>
    <scope>NUCLEOTIDE SEQUENCE [LARGE SCALE GENOMIC DNA]</scope>
    <source>
        <strain evidence="1">ATCC 38817</strain>
    </source>
</reference>
<name>A0A058Z8H6_FONAL</name>
<dbReference type="GeneID" id="20527283"/>
<organism evidence="1">
    <name type="scientific">Fonticula alba</name>
    <name type="common">Slime mold</name>
    <dbReference type="NCBI Taxonomy" id="691883"/>
    <lineage>
        <taxon>Eukaryota</taxon>
        <taxon>Rotosphaerida</taxon>
        <taxon>Fonticulaceae</taxon>
        <taxon>Fonticula</taxon>
    </lineage>
</organism>
<gene>
    <name evidence="1" type="ORF">H696_02558</name>
</gene>
<dbReference type="EMBL" id="KB932204">
    <property type="protein sequence ID" value="KCV70228.1"/>
    <property type="molecule type" value="Genomic_DNA"/>
</dbReference>
<keyword evidence="2" id="KW-1185">Reference proteome</keyword>